<dbReference type="PANTHER" id="PTHR44591:SF19">
    <property type="entry name" value="TWO-COMPONENT RESPONSE REGULATOR-RELATED"/>
    <property type="match status" value="1"/>
</dbReference>
<evidence type="ECO:0000313" key="6">
    <source>
        <dbReference type="EMBL" id="MEN1760103.1"/>
    </source>
</evidence>
<evidence type="ECO:0000313" key="7">
    <source>
        <dbReference type="Proteomes" id="UP001407405"/>
    </source>
</evidence>
<gene>
    <name evidence="6" type="ORF">AAIG11_06445</name>
</gene>
<dbReference type="RefSeq" id="WP_343185422.1">
    <property type="nucleotide sequence ID" value="NZ_JBCITM010000005.1"/>
</dbReference>
<evidence type="ECO:0000256" key="1">
    <source>
        <dbReference type="ARBA" id="ARBA00018672"/>
    </source>
</evidence>
<keyword evidence="2 4" id="KW-0597">Phosphoprotein</keyword>
<evidence type="ECO:0000256" key="2">
    <source>
        <dbReference type="ARBA" id="ARBA00022553"/>
    </source>
</evidence>
<sequence>MDQREAVLFVDDEINVLSSLKRGMMDEPYTCYFASSGKEALVILAEKTISVIVTDMRMPEMTGLKLLQEVTKVSPDTVKIVLSGYTQIQQILATINTVDIFKFITKPWKMEEEFKVIIQQAVTYYRMKKEHEQLKHDLENRNKVYRNMLATMTGRVATAQKQVQLVGALSEKMLEYAHRHQHTESAGIRTMLEQQPVLFQTLKKIILLQADQQTADELETWLRTELSRSVSLEKVTTGRLPAETKTGKVENRPVPISTDGRLMAGGMKMILDLLPQTLRNQPILLETTQPSHHIFHCLLRLSLGEGEAAQIDPDCLEYLNLVLGNALETVEIHFSAVIEAHHLVMKMTTPLKEPS</sequence>
<dbReference type="Gene3D" id="3.40.50.2300">
    <property type="match status" value="1"/>
</dbReference>
<organism evidence="6 7">
    <name type="scientific">Anoxynatronum sibiricum</name>
    <dbReference type="NCBI Taxonomy" id="210623"/>
    <lineage>
        <taxon>Bacteria</taxon>
        <taxon>Bacillati</taxon>
        <taxon>Bacillota</taxon>
        <taxon>Clostridia</taxon>
        <taxon>Eubacteriales</taxon>
        <taxon>Clostridiaceae</taxon>
        <taxon>Anoxynatronum</taxon>
    </lineage>
</organism>
<dbReference type="PANTHER" id="PTHR44591">
    <property type="entry name" value="STRESS RESPONSE REGULATOR PROTEIN 1"/>
    <property type="match status" value="1"/>
</dbReference>
<keyword evidence="7" id="KW-1185">Reference proteome</keyword>
<evidence type="ECO:0000256" key="4">
    <source>
        <dbReference type="PROSITE-ProRule" id="PRU00169"/>
    </source>
</evidence>
<dbReference type="InterPro" id="IPR001789">
    <property type="entry name" value="Sig_transdc_resp-reg_receiver"/>
</dbReference>
<evidence type="ECO:0000259" key="5">
    <source>
        <dbReference type="PROSITE" id="PS50110"/>
    </source>
</evidence>
<reference evidence="6 7" key="1">
    <citation type="submission" date="2024-04" db="EMBL/GenBank/DDBJ databases">
        <title>Genome sequencing and metabolic network reconstruction of aminoacids and betaine degradation by Anoxynatronum sibiricum.</title>
        <authorList>
            <person name="Detkova E.N."/>
            <person name="Boltjanskaja Y.V."/>
            <person name="Mardanov A.V."/>
            <person name="Kevbrin V."/>
        </authorList>
    </citation>
    <scope>NUCLEOTIDE SEQUENCE [LARGE SCALE GENOMIC DNA]</scope>
    <source>
        <strain evidence="6 7">Z-7981</strain>
    </source>
</reference>
<feature type="domain" description="Response regulatory" evidence="5">
    <location>
        <begin position="6"/>
        <end position="121"/>
    </location>
</feature>
<comment type="caution">
    <text evidence="6">The sequence shown here is derived from an EMBL/GenBank/DDBJ whole genome shotgun (WGS) entry which is preliminary data.</text>
</comment>
<dbReference type="InterPro" id="IPR050595">
    <property type="entry name" value="Bact_response_regulator"/>
</dbReference>
<feature type="modified residue" description="4-aspartylphosphate" evidence="4">
    <location>
        <position position="55"/>
    </location>
</feature>
<accession>A0ABU9VSY8</accession>
<proteinExistence type="predicted"/>
<dbReference type="CDD" id="cd17569">
    <property type="entry name" value="REC_HupR-like"/>
    <property type="match status" value="1"/>
</dbReference>
<name>A0ABU9VSY8_9CLOT</name>
<dbReference type="InterPro" id="IPR011006">
    <property type="entry name" value="CheY-like_superfamily"/>
</dbReference>
<dbReference type="PROSITE" id="PS50110">
    <property type="entry name" value="RESPONSE_REGULATORY"/>
    <property type="match status" value="1"/>
</dbReference>
<dbReference type="SMART" id="SM00448">
    <property type="entry name" value="REC"/>
    <property type="match status" value="1"/>
</dbReference>
<protein>
    <recommendedName>
        <fullName evidence="1">Stage 0 sporulation protein A homolog</fullName>
    </recommendedName>
</protein>
<dbReference type="EMBL" id="JBCITM010000005">
    <property type="protein sequence ID" value="MEN1760103.1"/>
    <property type="molecule type" value="Genomic_DNA"/>
</dbReference>
<dbReference type="SUPFAM" id="SSF52172">
    <property type="entry name" value="CheY-like"/>
    <property type="match status" value="1"/>
</dbReference>
<dbReference type="Proteomes" id="UP001407405">
    <property type="component" value="Unassembled WGS sequence"/>
</dbReference>
<comment type="function">
    <text evidence="3">May play the central regulatory role in sporulation. It may be an element of the effector pathway responsible for the activation of sporulation genes in response to nutritional stress. Spo0A may act in concert with spo0H (a sigma factor) to control the expression of some genes that are critical to the sporulation process.</text>
</comment>
<dbReference type="Pfam" id="PF00072">
    <property type="entry name" value="Response_reg"/>
    <property type="match status" value="1"/>
</dbReference>
<evidence type="ECO:0000256" key="3">
    <source>
        <dbReference type="ARBA" id="ARBA00024867"/>
    </source>
</evidence>